<evidence type="ECO:0000313" key="2">
    <source>
        <dbReference type="EMBL" id="CAF1400442.1"/>
    </source>
</evidence>
<accession>A0A814JQ60</accession>
<gene>
    <name evidence="2" type="ORF">EDS130_LOCUS35974</name>
    <name evidence="1" type="ORF">XAT740_LOCUS15254</name>
</gene>
<dbReference type="EMBL" id="CAJNOR010000938">
    <property type="protein sequence ID" value="CAF1040854.1"/>
    <property type="molecule type" value="Genomic_DNA"/>
</dbReference>
<dbReference type="OrthoDB" id="9993006at2759"/>
<evidence type="ECO:0000313" key="1">
    <source>
        <dbReference type="EMBL" id="CAF1040854.1"/>
    </source>
</evidence>
<proteinExistence type="predicted"/>
<name>A0A814JQ60_ADIRI</name>
<dbReference type="EMBL" id="CAJNOJ010000325">
    <property type="protein sequence ID" value="CAF1400442.1"/>
    <property type="molecule type" value="Genomic_DNA"/>
</dbReference>
<evidence type="ECO:0000313" key="3">
    <source>
        <dbReference type="Proteomes" id="UP000663828"/>
    </source>
</evidence>
<organism evidence="1 3">
    <name type="scientific">Adineta ricciae</name>
    <name type="common">Rotifer</name>
    <dbReference type="NCBI Taxonomy" id="249248"/>
    <lineage>
        <taxon>Eukaryota</taxon>
        <taxon>Metazoa</taxon>
        <taxon>Spiralia</taxon>
        <taxon>Gnathifera</taxon>
        <taxon>Rotifera</taxon>
        <taxon>Eurotatoria</taxon>
        <taxon>Bdelloidea</taxon>
        <taxon>Adinetida</taxon>
        <taxon>Adinetidae</taxon>
        <taxon>Adineta</taxon>
    </lineage>
</organism>
<dbReference type="Proteomes" id="UP000663828">
    <property type="component" value="Unassembled WGS sequence"/>
</dbReference>
<dbReference type="AlphaFoldDB" id="A0A814JQ60"/>
<protein>
    <submittedName>
        <fullName evidence="1">Uncharacterized protein</fullName>
    </submittedName>
</protein>
<comment type="caution">
    <text evidence="1">The sequence shown here is derived from an EMBL/GenBank/DDBJ whole genome shotgun (WGS) entry which is preliminary data.</text>
</comment>
<sequence>MAHNTELVLGLIDKHTDQGCRYPMLHGALLEIPALCKSDSIETSAFNDENECTQYLQRNSKKRIVLIAVDQSYEGFFQEIIRNYPDVFVRPPSECARISLYMLCCANSGKRKSRVEDDQLHTKIFETEAALLVQLMIDIGDHFSCLGQNQFNKRTCKSVTEAVKYFSQANTFFVRSTDYQRSMAADGRKAIIDKQITKASQLLEKVRNDSINRSIAYADTPIANDTPVIGCTPDDVCDYYTLLSQNNIPASRHEIFPPTYIHSTGSVRAEGTNDNSNDNIYIVGDSFPEEISEHLLTVLRSILITGQIVVQNRQHYLQLPDVPDTPTVVLSLTTDDDKSLLEKLCLRSRPPAIYVLGSQPSTQNEKEIFFRKYFAICYMSTNPEELAVRIAIDMALQNRILGDRHARNKDKRNAGRNYNQCIGILNELNSFAESRAAGRSG</sequence>
<keyword evidence="3" id="KW-1185">Reference proteome</keyword>
<dbReference type="Proteomes" id="UP000663852">
    <property type="component" value="Unassembled WGS sequence"/>
</dbReference>
<reference evidence="1" key="1">
    <citation type="submission" date="2021-02" db="EMBL/GenBank/DDBJ databases">
        <authorList>
            <person name="Nowell W R."/>
        </authorList>
    </citation>
    <scope>NUCLEOTIDE SEQUENCE</scope>
</reference>